<dbReference type="InterPro" id="IPR050792">
    <property type="entry name" value="ADP-ribosylglycohydrolase"/>
</dbReference>
<keyword evidence="4" id="KW-1185">Reference proteome</keyword>
<dbReference type="AlphaFoldDB" id="A0A9P4U2N5"/>
<proteinExistence type="predicted"/>
<keyword evidence="1" id="KW-0479">Metal-binding</keyword>
<evidence type="ECO:0000256" key="2">
    <source>
        <dbReference type="SAM" id="MobiDB-lite"/>
    </source>
</evidence>
<dbReference type="PANTHER" id="PTHR16222:SF28">
    <property type="entry name" value="ADP-RIBOSYLGLYCOHYDROLASE"/>
    <property type="match status" value="1"/>
</dbReference>
<dbReference type="InterPro" id="IPR036705">
    <property type="entry name" value="Ribosyl_crysJ1_sf"/>
</dbReference>
<evidence type="ECO:0000313" key="4">
    <source>
        <dbReference type="Proteomes" id="UP000800235"/>
    </source>
</evidence>
<evidence type="ECO:0000313" key="3">
    <source>
        <dbReference type="EMBL" id="KAF2434198.1"/>
    </source>
</evidence>
<feature type="binding site" evidence="1">
    <location>
        <position position="82"/>
    </location>
    <ligand>
        <name>Mg(2+)</name>
        <dbReference type="ChEBI" id="CHEBI:18420"/>
        <label>1</label>
    </ligand>
</feature>
<feature type="binding site" evidence="1">
    <location>
        <position position="81"/>
    </location>
    <ligand>
        <name>Mg(2+)</name>
        <dbReference type="ChEBI" id="CHEBI:18420"/>
        <label>1</label>
    </ligand>
</feature>
<dbReference type="Pfam" id="PF03747">
    <property type="entry name" value="ADP_ribosyl_GH"/>
    <property type="match status" value="1"/>
</dbReference>
<dbReference type="InterPro" id="IPR005502">
    <property type="entry name" value="Ribosyl_crysJ1"/>
</dbReference>
<accession>A0A9P4U2N5</accession>
<feature type="region of interest" description="Disordered" evidence="2">
    <location>
        <begin position="392"/>
        <end position="414"/>
    </location>
</feature>
<comment type="cofactor">
    <cofactor evidence="1">
        <name>Mg(2+)</name>
        <dbReference type="ChEBI" id="CHEBI:18420"/>
    </cofactor>
    <text evidence="1">Binds 2 magnesium ions per subunit.</text>
</comment>
<dbReference type="OrthoDB" id="2021138at2759"/>
<reference evidence="3" key="1">
    <citation type="journal article" date="2020" name="Stud. Mycol.">
        <title>101 Dothideomycetes genomes: a test case for predicting lifestyles and emergence of pathogens.</title>
        <authorList>
            <person name="Haridas S."/>
            <person name="Albert R."/>
            <person name="Binder M."/>
            <person name="Bloem J."/>
            <person name="Labutti K."/>
            <person name="Salamov A."/>
            <person name="Andreopoulos B."/>
            <person name="Baker S."/>
            <person name="Barry K."/>
            <person name="Bills G."/>
            <person name="Bluhm B."/>
            <person name="Cannon C."/>
            <person name="Castanera R."/>
            <person name="Culley D."/>
            <person name="Daum C."/>
            <person name="Ezra D."/>
            <person name="Gonzalez J."/>
            <person name="Henrissat B."/>
            <person name="Kuo A."/>
            <person name="Liang C."/>
            <person name="Lipzen A."/>
            <person name="Lutzoni F."/>
            <person name="Magnuson J."/>
            <person name="Mondo S."/>
            <person name="Nolan M."/>
            <person name="Ohm R."/>
            <person name="Pangilinan J."/>
            <person name="Park H.-J."/>
            <person name="Ramirez L."/>
            <person name="Alfaro M."/>
            <person name="Sun H."/>
            <person name="Tritt A."/>
            <person name="Yoshinaga Y."/>
            <person name="Zwiers L.-H."/>
            <person name="Turgeon B."/>
            <person name="Goodwin S."/>
            <person name="Spatafora J."/>
            <person name="Crous P."/>
            <person name="Grigoriev I."/>
        </authorList>
    </citation>
    <scope>NUCLEOTIDE SEQUENCE</scope>
    <source>
        <strain evidence="3">CBS 130266</strain>
    </source>
</reference>
<evidence type="ECO:0000256" key="1">
    <source>
        <dbReference type="PIRSR" id="PIRSR605502-1"/>
    </source>
</evidence>
<gene>
    <name evidence="3" type="ORF">EJ08DRAFT_668478</name>
</gene>
<name>A0A9P4U2N5_9PEZI</name>
<dbReference type="Proteomes" id="UP000800235">
    <property type="component" value="Unassembled WGS sequence"/>
</dbReference>
<comment type="caution">
    <text evidence="3">The sequence shown here is derived from an EMBL/GenBank/DDBJ whole genome shotgun (WGS) entry which is preliminary data.</text>
</comment>
<dbReference type="GO" id="GO:0046872">
    <property type="term" value="F:metal ion binding"/>
    <property type="evidence" value="ECO:0007669"/>
    <property type="project" value="UniProtKB-KW"/>
</dbReference>
<sequence>MDHSKDLNFLTLHPFVTSTVQDKVFGTIFGSALGDTIGLYTELLPATVAASVYPNRNFTLQPPTPYRAESHRDKFDQAAWTDDTDHSLLILLSYLHNKGEIIPNDFAARLAIWTIGTVVRKPNFPKAPFEEALASWLKTGRSNAANGSLMRTHPLGIMCIGFTREQTFRTAAEMSRITHVDPRCVVSCCIQTSLVRDGVIEQSFEWVFTKDELRNPGLEQGLDELVLNGLLDVEEFHRHVYARNFKELELDDSRKMGYVYKCLGSAILSLRLAMREKYSRASTFGRLITDLVMEGGDADNNATAAGALLGAWLGYARLPNDWARGIKHRVWLIKKTGKLIRVVGILEPQNGRDNEEDSDTGLYGGKVPMTDEEVNAMERDLLMKIMEKEKIRREQEGHMAQEKKGIRQWIKSGS</sequence>
<keyword evidence="1" id="KW-0460">Magnesium</keyword>
<dbReference type="SUPFAM" id="SSF101478">
    <property type="entry name" value="ADP-ribosylglycohydrolase"/>
    <property type="match status" value="1"/>
</dbReference>
<dbReference type="Gene3D" id="1.10.4080.10">
    <property type="entry name" value="ADP-ribosylation/Crystallin J1"/>
    <property type="match status" value="1"/>
</dbReference>
<organism evidence="3 4">
    <name type="scientific">Tothia fuscella</name>
    <dbReference type="NCBI Taxonomy" id="1048955"/>
    <lineage>
        <taxon>Eukaryota</taxon>
        <taxon>Fungi</taxon>
        <taxon>Dikarya</taxon>
        <taxon>Ascomycota</taxon>
        <taxon>Pezizomycotina</taxon>
        <taxon>Dothideomycetes</taxon>
        <taxon>Pleosporomycetidae</taxon>
        <taxon>Venturiales</taxon>
        <taxon>Cylindrosympodiaceae</taxon>
        <taxon>Tothia</taxon>
    </lineage>
</organism>
<feature type="binding site" evidence="1">
    <location>
        <position position="299"/>
    </location>
    <ligand>
        <name>Mg(2+)</name>
        <dbReference type="ChEBI" id="CHEBI:18420"/>
        <label>1</label>
    </ligand>
</feature>
<protein>
    <submittedName>
        <fullName evidence="3">ADP-ribosylglycohydrolase</fullName>
    </submittedName>
</protein>
<feature type="binding site" evidence="1">
    <location>
        <position position="83"/>
    </location>
    <ligand>
        <name>Mg(2+)</name>
        <dbReference type="ChEBI" id="CHEBI:18420"/>
        <label>1</label>
    </ligand>
</feature>
<feature type="binding site" evidence="1">
    <location>
        <position position="297"/>
    </location>
    <ligand>
        <name>Mg(2+)</name>
        <dbReference type="ChEBI" id="CHEBI:18420"/>
        <label>1</label>
    </ligand>
</feature>
<dbReference type="PANTHER" id="PTHR16222">
    <property type="entry name" value="ADP-RIBOSYLGLYCOHYDROLASE"/>
    <property type="match status" value="1"/>
</dbReference>
<dbReference type="EMBL" id="MU007017">
    <property type="protein sequence ID" value="KAF2434198.1"/>
    <property type="molecule type" value="Genomic_DNA"/>
</dbReference>
<feature type="compositionally biased region" description="Basic and acidic residues" evidence="2">
    <location>
        <begin position="392"/>
        <end position="405"/>
    </location>
</feature>